<evidence type="ECO:0000313" key="3">
    <source>
        <dbReference type="Proteomes" id="UP001501321"/>
    </source>
</evidence>
<evidence type="ECO:0000256" key="1">
    <source>
        <dbReference type="SAM" id="MobiDB-lite"/>
    </source>
</evidence>
<organism evidence="2 3">
    <name type="scientific">Pseudaeromonas paramecii</name>
    <dbReference type="NCBI Taxonomy" id="2138166"/>
    <lineage>
        <taxon>Bacteria</taxon>
        <taxon>Pseudomonadati</taxon>
        <taxon>Pseudomonadota</taxon>
        <taxon>Gammaproteobacteria</taxon>
        <taxon>Aeromonadales</taxon>
        <taxon>Aeromonadaceae</taxon>
        <taxon>Pseudaeromonas</taxon>
    </lineage>
</organism>
<name>A0ABP8Q8A1_9GAMM</name>
<comment type="caution">
    <text evidence="2">The sequence shown here is derived from an EMBL/GenBank/DDBJ whole genome shotgun (WGS) entry which is preliminary data.</text>
</comment>
<dbReference type="Proteomes" id="UP001501321">
    <property type="component" value="Unassembled WGS sequence"/>
</dbReference>
<evidence type="ECO:0000313" key="2">
    <source>
        <dbReference type="EMBL" id="GAA4498818.1"/>
    </source>
</evidence>
<reference evidence="3" key="1">
    <citation type="journal article" date="2019" name="Int. J. Syst. Evol. Microbiol.">
        <title>The Global Catalogue of Microorganisms (GCM) 10K type strain sequencing project: providing services to taxonomists for standard genome sequencing and annotation.</title>
        <authorList>
            <consortium name="The Broad Institute Genomics Platform"/>
            <consortium name="The Broad Institute Genome Sequencing Center for Infectious Disease"/>
            <person name="Wu L."/>
            <person name="Ma J."/>
        </authorList>
    </citation>
    <scope>NUCLEOTIDE SEQUENCE [LARGE SCALE GENOMIC DNA]</scope>
    <source>
        <strain evidence="3">JCM 32226</strain>
    </source>
</reference>
<dbReference type="EMBL" id="BAABFC010000012">
    <property type="protein sequence ID" value="GAA4498818.1"/>
    <property type="molecule type" value="Genomic_DNA"/>
</dbReference>
<keyword evidence="3" id="KW-1185">Reference proteome</keyword>
<gene>
    <name evidence="2" type="ORF">GCM10023095_17920</name>
</gene>
<feature type="region of interest" description="Disordered" evidence="1">
    <location>
        <begin position="131"/>
        <end position="151"/>
    </location>
</feature>
<sequence length="151" mass="17176">MEHTLPISLTASVMVQQWARLAGLQPQHTGERWLLHLTPMLPVALSGLTQTTTLQLIWSGLIWQLVSISNTSDYYDQHQVIQEICFDAQRQHYWQLQSCPLAQVSVPLLEHCLEQLQLQIRLGQAVIRTDPLPRPSATAHQQPARRPSPHP</sequence>
<dbReference type="RefSeq" id="WP_345012200.1">
    <property type="nucleotide sequence ID" value="NZ_BAABFC010000012.1"/>
</dbReference>
<protein>
    <submittedName>
        <fullName evidence="2">Uncharacterized protein</fullName>
    </submittedName>
</protein>
<proteinExistence type="predicted"/>
<accession>A0ABP8Q8A1</accession>